<dbReference type="EMBL" id="LAZR01021256">
    <property type="protein sequence ID" value="KKL85956.1"/>
    <property type="molecule type" value="Genomic_DNA"/>
</dbReference>
<proteinExistence type="predicted"/>
<comment type="caution">
    <text evidence="1">The sequence shown here is derived from an EMBL/GenBank/DDBJ whole genome shotgun (WGS) entry which is preliminary data.</text>
</comment>
<organism evidence="1">
    <name type="scientific">marine sediment metagenome</name>
    <dbReference type="NCBI Taxonomy" id="412755"/>
    <lineage>
        <taxon>unclassified sequences</taxon>
        <taxon>metagenomes</taxon>
        <taxon>ecological metagenomes</taxon>
    </lineage>
</organism>
<protein>
    <submittedName>
        <fullName evidence="1">Uncharacterized protein</fullName>
    </submittedName>
</protein>
<dbReference type="SUPFAM" id="SSF51126">
    <property type="entry name" value="Pectin lyase-like"/>
    <property type="match status" value="1"/>
</dbReference>
<feature type="non-terminal residue" evidence="1">
    <location>
        <position position="180"/>
    </location>
</feature>
<reference evidence="1" key="1">
    <citation type="journal article" date="2015" name="Nature">
        <title>Complex archaea that bridge the gap between prokaryotes and eukaryotes.</title>
        <authorList>
            <person name="Spang A."/>
            <person name="Saw J.H."/>
            <person name="Jorgensen S.L."/>
            <person name="Zaremba-Niedzwiedzka K."/>
            <person name="Martijn J."/>
            <person name="Lind A.E."/>
            <person name="van Eijk R."/>
            <person name="Schleper C."/>
            <person name="Guy L."/>
            <person name="Ettema T.J."/>
        </authorList>
    </citation>
    <scope>NUCLEOTIDE SEQUENCE</scope>
</reference>
<evidence type="ECO:0000313" key="1">
    <source>
        <dbReference type="EMBL" id="KKL85956.1"/>
    </source>
</evidence>
<gene>
    <name evidence="1" type="ORF">LCGC14_1949590</name>
</gene>
<sequence length="180" mass="18801">MWKKALLLIVIVTLLYGTAFGTVDITQINQSNVNAGNFDQLLRGWIDTLNQDIVNAGLFNIGTGKVFYVDSAAGGSATSTGTSPATAWPTLDDAFDSGSDVTANRGDRIYVIQNSDEDIGAAGVTVDIDGVTIIGLGRGKQAPNFDYTAAGSTFIVSADDVTLINLRHRASVTAVVSGLV</sequence>
<name>A0A0F9G676_9ZZZZ</name>
<accession>A0A0F9G676</accession>
<dbReference type="InterPro" id="IPR011050">
    <property type="entry name" value="Pectin_lyase_fold/virulence"/>
</dbReference>
<dbReference type="AlphaFoldDB" id="A0A0F9G676"/>